<protein>
    <submittedName>
        <fullName evidence="1">Uncharacterized protein</fullName>
    </submittedName>
</protein>
<accession>A0A4Y8LLL2</accession>
<keyword evidence="2" id="KW-1185">Reference proteome</keyword>
<gene>
    <name evidence="1" type="ORF">E2626_00530</name>
</gene>
<proteinExistence type="predicted"/>
<dbReference type="Pfam" id="PF20131">
    <property type="entry name" value="MC3"/>
    <property type="match status" value="1"/>
</dbReference>
<evidence type="ECO:0000313" key="2">
    <source>
        <dbReference type="Proteomes" id="UP000297776"/>
    </source>
</evidence>
<organism evidence="1 2">
    <name type="scientific">Jeotgalibacillus salarius</name>
    <dbReference type="NCBI Taxonomy" id="546023"/>
    <lineage>
        <taxon>Bacteria</taxon>
        <taxon>Bacillati</taxon>
        <taxon>Bacillota</taxon>
        <taxon>Bacilli</taxon>
        <taxon>Bacillales</taxon>
        <taxon>Caryophanaceae</taxon>
        <taxon>Jeotgalibacillus</taxon>
    </lineage>
</organism>
<dbReference type="OrthoDB" id="2645682at2"/>
<comment type="caution">
    <text evidence="1">The sequence shown here is derived from an EMBL/GenBank/DDBJ whole genome shotgun (WGS) entry which is preliminary data.</text>
</comment>
<sequence length="169" mass="18929">MANIASNVMTEDFNSSIAGSNLYNNELIGCVAIYNVLSQSKTISSAKAMLIIPLMCHNGFLSYINRANTDLKSIEQLVIRKPELVSNFNERFYSLMLNSINSISILNSINVIEFSENNIKISEKKDFYSIEQTSKLGLRAKKIIAASPTVAKLLEDDVENLYLQLRVKL</sequence>
<dbReference type="AlphaFoldDB" id="A0A4Y8LLL2"/>
<dbReference type="EMBL" id="SORX01000001">
    <property type="protein sequence ID" value="TFE03846.1"/>
    <property type="molecule type" value="Genomic_DNA"/>
</dbReference>
<name>A0A4Y8LLL2_9BACL</name>
<evidence type="ECO:0000313" key="1">
    <source>
        <dbReference type="EMBL" id="TFE03846.1"/>
    </source>
</evidence>
<dbReference type="RefSeq" id="WP_134378546.1">
    <property type="nucleotide sequence ID" value="NZ_SORX01000001.1"/>
</dbReference>
<dbReference type="InterPro" id="IPR045390">
    <property type="entry name" value="ABC-3C_MC3"/>
</dbReference>
<dbReference type="Proteomes" id="UP000297776">
    <property type="component" value="Unassembled WGS sequence"/>
</dbReference>
<reference evidence="1 2" key="1">
    <citation type="submission" date="2019-03" db="EMBL/GenBank/DDBJ databases">
        <authorList>
            <person name="Yang Y."/>
        </authorList>
    </citation>
    <scope>NUCLEOTIDE SEQUENCE [LARGE SCALE GENOMIC DNA]</scope>
    <source>
        <strain evidence="1 2">ASL-1</strain>
    </source>
</reference>